<dbReference type="InterPro" id="IPR002498">
    <property type="entry name" value="PInositol-4-P-4/5-kinase_core"/>
</dbReference>
<organism evidence="3 4">
    <name type="scientific">Durusdinium trenchii</name>
    <dbReference type="NCBI Taxonomy" id="1381693"/>
    <lineage>
        <taxon>Eukaryota</taxon>
        <taxon>Sar</taxon>
        <taxon>Alveolata</taxon>
        <taxon>Dinophyceae</taxon>
        <taxon>Suessiales</taxon>
        <taxon>Symbiodiniaceae</taxon>
        <taxon>Durusdinium</taxon>
    </lineage>
</organism>
<dbReference type="InterPro" id="IPR027483">
    <property type="entry name" value="PInositol-4-P-4/5-kinase_C_sf"/>
</dbReference>
<feature type="signal peptide" evidence="1">
    <location>
        <begin position="1"/>
        <end position="19"/>
    </location>
</feature>
<evidence type="ECO:0000256" key="1">
    <source>
        <dbReference type="SAM" id="SignalP"/>
    </source>
</evidence>
<accession>A0ABP0PBE7</accession>
<proteinExistence type="predicted"/>
<dbReference type="Pfam" id="PF01504">
    <property type="entry name" value="PIP5K"/>
    <property type="match status" value="1"/>
</dbReference>
<evidence type="ECO:0000313" key="3">
    <source>
        <dbReference type="EMBL" id="CAK9073365.1"/>
    </source>
</evidence>
<dbReference type="Gene3D" id="3.30.810.10">
    <property type="entry name" value="2-Layer Sandwich"/>
    <property type="match status" value="1"/>
</dbReference>
<evidence type="ECO:0000259" key="2">
    <source>
        <dbReference type="Pfam" id="PF01504"/>
    </source>
</evidence>
<evidence type="ECO:0000313" key="4">
    <source>
        <dbReference type="Proteomes" id="UP001642484"/>
    </source>
</evidence>
<feature type="domain" description="PIPK" evidence="2">
    <location>
        <begin position="245"/>
        <end position="393"/>
    </location>
</feature>
<dbReference type="EMBL" id="CAXAMN010022873">
    <property type="protein sequence ID" value="CAK9073365.1"/>
    <property type="molecule type" value="Genomic_DNA"/>
</dbReference>
<reference evidence="3 4" key="1">
    <citation type="submission" date="2024-02" db="EMBL/GenBank/DDBJ databases">
        <authorList>
            <person name="Chen Y."/>
            <person name="Shah S."/>
            <person name="Dougan E. K."/>
            <person name="Thang M."/>
            <person name="Chan C."/>
        </authorList>
    </citation>
    <scope>NUCLEOTIDE SEQUENCE [LARGE SCALE GENOMIC DNA]</scope>
</reference>
<name>A0ABP0PBE7_9DINO</name>
<gene>
    <name evidence="3" type="ORF">CCMP2556_LOCUS36118</name>
</gene>
<comment type="caution">
    <text evidence="3">The sequence shown here is derived from an EMBL/GenBank/DDBJ whole genome shotgun (WGS) entry which is preliminary data.</text>
</comment>
<feature type="chain" id="PRO_5045556201" description="PIPK domain-containing protein" evidence="1">
    <location>
        <begin position="20"/>
        <end position="767"/>
    </location>
</feature>
<keyword evidence="1" id="KW-0732">Signal</keyword>
<dbReference type="Proteomes" id="UP001642484">
    <property type="component" value="Unassembled WGS sequence"/>
</dbReference>
<protein>
    <recommendedName>
        <fullName evidence="2">PIPK domain-containing protein</fullName>
    </recommendedName>
</protein>
<dbReference type="SUPFAM" id="SSF56104">
    <property type="entry name" value="SAICAR synthase-like"/>
    <property type="match status" value="1"/>
</dbReference>
<sequence length="767" mass="83727">MAQMLVLAVVAWLLKDCLADKSGCGSGPFFMRPPFNEKHSTDVCKTCITSAGNCQWCPFSQSCGHKRSWGRSASCMNDGEYKPVDAGNGCGQTPPWMEILDKNYGASLDSTNSDIMRCLQDRVERWKVDKAPQLPETWDDEKISDFSCLSALLREAVTSSLGSSQSKTKFSALIMNSSMTSLTRETCKAWVYGESDFAQLRLNKASPGRAGPTDLSSELRSSFQGGHLRPSPLGLFDEDKLKGILTTHDQKYMIHVDFNELKNLKTLITGKEGAISLRDHLEGNSYSLVQRIYGLVYIKILGVKAYCLVMSNEGYGLGLKTASSNVARYDLKGKSRSQSKKSKNPLIGKNGDFAEREANQLPMKNWQCKSLRKKIAPDIAWLQSHGMGDYSLYAEIASGGQNPVGCSGLPGVPLCNVREEKTTTLSIIDFMQDRRSSSAEKFGSQMLELVDTICHIDKQESMESWQIYLIVACFATLLLCGSLLGWKYGGAFLRSDRPHELRDVEMTGLATSGVPSGHGGRVSADTAERTWFPSELHSTEDSYCHGEDVIVGIYCGGAHCVSKKLVCATYTKDDSKECIPSCDILGLECGDDGCGGSCGTCSSEDDSLSPMCRGDVGRCVYFVSADWVNKGKKMTPTHLVSTGMACAGDFCGNVRLIQMSVYVDAATAEKSGWISDNTGHRWFWNSGSAADDQVADCPDGMAVSYVECDGKHCDNLRFHCAKPLQWTLDMSETPVVTGWFSEEEGRKDCPDGKVVTGVECKVGSSSA</sequence>
<keyword evidence="4" id="KW-1185">Reference proteome</keyword>